<organism evidence="2 3">
    <name type="scientific">Bacillus manliponensis</name>
    <dbReference type="NCBI Taxonomy" id="574376"/>
    <lineage>
        <taxon>Bacteria</taxon>
        <taxon>Bacillati</taxon>
        <taxon>Bacillota</taxon>
        <taxon>Bacilli</taxon>
        <taxon>Bacillales</taxon>
        <taxon>Bacillaceae</taxon>
        <taxon>Bacillus</taxon>
        <taxon>Bacillus cereus group</taxon>
    </lineage>
</organism>
<reference evidence="2 3" key="1">
    <citation type="submission" date="2014-06" db="EMBL/GenBank/DDBJ databases">
        <title>Draft genome sequence of Bacillus manliponensis JCM 15802 (MCCC 1A00708).</title>
        <authorList>
            <person name="Lai Q."/>
            <person name="Liu Y."/>
            <person name="Shao Z."/>
        </authorList>
    </citation>
    <scope>NUCLEOTIDE SEQUENCE [LARGE SCALE GENOMIC DNA]</scope>
    <source>
        <strain evidence="2 3">JCM 15802</strain>
    </source>
</reference>
<dbReference type="Proteomes" id="UP000027822">
    <property type="component" value="Unassembled WGS sequence"/>
</dbReference>
<dbReference type="EMBL" id="JOTN01000009">
    <property type="protein sequence ID" value="KEK19093.1"/>
    <property type="molecule type" value="Genomic_DNA"/>
</dbReference>
<gene>
    <name evidence="2" type="ORF">BAMA_24075</name>
</gene>
<feature type="transmembrane region" description="Helical" evidence="1">
    <location>
        <begin position="56"/>
        <end position="75"/>
    </location>
</feature>
<comment type="caution">
    <text evidence="2">The sequence shown here is derived from an EMBL/GenBank/DDBJ whole genome shotgun (WGS) entry which is preliminary data.</text>
</comment>
<dbReference type="OrthoDB" id="2914962at2"/>
<protein>
    <recommendedName>
        <fullName evidence="4">Group-specific protein</fullName>
    </recommendedName>
</protein>
<dbReference type="AlphaFoldDB" id="A0A073K9Z7"/>
<evidence type="ECO:0000256" key="1">
    <source>
        <dbReference type="SAM" id="Phobius"/>
    </source>
</evidence>
<name>A0A073K9Z7_9BACI</name>
<accession>A0A073K9Z7</accession>
<keyword evidence="1" id="KW-0472">Membrane</keyword>
<keyword evidence="3" id="KW-1185">Reference proteome</keyword>
<keyword evidence="1" id="KW-0812">Transmembrane</keyword>
<sequence length="92" mass="10376">MLGVIIVLITFVLGQWMAHRFEWIKQRSLLTLLLLSIVCIACSICIVIVTGIQSPFVIIVPTILSATCLSAKYRFTSMALLQRLKEMQKHEA</sequence>
<evidence type="ECO:0008006" key="4">
    <source>
        <dbReference type="Google" id="ProtNLM"/>
    </source>
</evidence>
<dbReference type="STRING" id="574376.BAMA_24075"/>
<dbReference type="eggNOG" id="ENOG502ZJ9P">
    <property type="taxonomic scope" value="Bacteria"/>
</dbReference>
<evidence type="ECO:0000313" key="3">
    <source>
        <dbReference type="Proteomes" id="UP000027822"/>
    </source>
</evidence>
<proteinExistence type="predicted"/>
<feature type="transmembrane region" description="Helical" evidence="1">
    <location>
        <begin position="30"/>
        <end position="49"/>
    </location>
</feature>
<keyword evidence="1" id="KW-1133">Transmembrane helix</keyword>
<evidence type="ECO:0000313" key="2">
    <source>
        <dbReference type="EMBL" id="KEK19093.1"/>
    </source>
</evidence>
<dbReference type="RefSeq" id="WP_034639349.1">
    <property type="nucleotide sequence ID" value="NZ_CBCSJC010000008.1"/>
</dbReference>